<proteinExistence type="predicted"/>
<dbReference type="Proteomes" id="UP001589836">
    <property type="component" value="Unassembled WGS sequence"/>
</dbReference>
<evidence type="ECO:0000313" key="3">
    <source>
        <dbReference type="Proteomes" id="UP001589836"/>
    </source>
</evidence>
<dbReference type="Pfam" id="PF03009">
    <property type="entry name" value="GDPD"/>
    <property type="match status" value="1"/>
</dbReference>
<dbReference type="RefSeq" id="WP_377345577.1">
    <property type="nucleotide sequence ID" value="NZ_JBHLTP010000003.1"/>
</dbReference>
<comment type="caution">
    <text evidence="2">The sequence shown here is derived from an EMBL/GenBank/DDBJ whole genome shotgun (WGS) entry which is preliminary data.</text>
</comment>
<dbReference type="CDD" id="cd08563">
    <property type="entry name" value="GDPD_TtGDE_like"/>
    <property type="match status" value="1"/>
</dbReference>
<dbReference type="PANTHER" id="PTHR46211:SF1">
    <property type="entry name" value="GLYCEROPHOSPHODIESTER PHOSPHODIESTERASE, CYTOPLASMIC"/>
    <property type="match status" value="1"/>
</dbReference>
<name>A0ABV6LKW2_9BACI</name>
<feature type="domain" description="GP-PDE" evidence="1">
    <location>
        <begin position="3"/>
        <end position="239"/>
    </location>
</feature>
<dbReference type="PANTHER" id="PTHR46211">
    <property type="entry name" value="GLYCEROPHOSPHORYL DIESTER PHOSPHODIESTERASE"/>
    <property type="match status" value="1"/>
</dbReference>
<gene>
    <name evidence="2" type="ORF">ACFFGV_05470</name>
</gene>
<evidence type="ECO:0000259" key="1">
    <source>
        <dbReference type="PROSITE" id="PS51704"/>
    </source>
</evidence>
<evidence type="ECO:0000313" key="2">
    <source>
        <dbReference type="EMBL" id="MFC0523043.1"/>
    </source>
</evidence>
<dbReference type="EMBL" id="JBHLTP010000003">
    <property type="protein sequence ID" value="MFC0523043.1"/>
    <property type="molecule type" value="Genomic_DNA"/>
</dbReference>
<organism evidence="2 3">
    <name type="scientific">Pontibacillus salicampi</name>
    <dbReference type="NCBI Taxonomy" id="1449801"/>
    <lineage>
        <taxon>Bacteria</taxon>
        <taxon>Bacillati</taxon>
        <taxon>Bacillota</taxon>
        <taxon>Bacilli</taxon>
        <taxon>Bacillales</taxon>
        <taxon>Bacillaceae</taxon>
        <taxon>Pontibacillus</taxon>
    </lineage>
</organism>
<dbReference type="InterPro" id="IPR030395">
    <property type="entry name" value="GP_PDE_dom"/>
</dbReference>
<accession>A0ABV6LKW2</accession>
<dbReference type="PROSITE" id="PS51704">
    <property type="entry name" value="GP_PDE"/>
    <property type="match status" value="1"/>
</dbReference>
<keyword evidence="3" id="KW-1185">Reference proteome</keyword>
<sequence length="249" mass="28607">MNTTIFAHRGASKIAPENTMPAFKLAKSVGAEGLETDVQLTKDNVPVLIHDETLNRTTNGNGYIKNHTYEQLQRLDAGAWFAEKFQGTSILSLDQFLTWSKKFPLLLNIELKTNIIEYEHIESIVLEHIQRHSLQSRTIISSFNPSTIKRFSKLTSEVETALLLSQRIRDPLSYVKNSGAKALHAKYSLLTRRLVEDCRKENMPLRIYTVNRPPRIMRCYKLGCDAIFTDVPHSAIEYQQLFDHRYGNR</sequence>
<protein>
    <submittedName>
        <fullName evidence="2">Glycerophosphodiester phosphodiesterase</fullName>
    </submittedName>
</protein>
<dbReference type="SUPFAM" id="SSF51695">
    <property type="entry name" value="PLC-like phosphodiesterases"/>
    <property type="match status" value="1"/>
</dbReference>
<dbReference type="InterPro" id="IPR017946">
    <property type="entry name" value="PLC-like_Pdiesterase_TIM-brl"/>
</dbReference>
<dbReference type="Gene3D" id="3.20.20.190">
    <property type="entry name" value="Phosphatidylinositol (PI) phosphodiesterase"/>
    <property type="match status" value="1"/>
</dbReference>
<reference evidence="2 3" key="1">
    <citation type="submission" date="2024-09" db="EMBL/GenBank/DDBJ databases">
        <authorList>
            <person name="Sun Q."/>
            <person name="Mori K."/>
        </authorList>
    </citation>
    <scope>NUCLEOTIDE SEQUENCE [LARGE SCALE GENOMIC DNA]</scope>
    <source>
        <strain evidence="2 3">NCAIM B.02529</strain>
    </source>
</reference>